<keyword evidence="2" id="KW-1185">Reference proteome</keyword>
<protein>
    <submittedName>
        <fullName evidence="1">Serine-threonine protein kinase</fullName>
    </submittedName>
</protein>
<comment type="caution">
    <text evidence="1">The sequence shown here is derived from an EMBL/GenBank/DDBJ whole genome shotgun (WGS) entry which is preliminary data.</text>
</comment>
<gene>
    <name evidence="1" type="ORF">FGF04_20735</name>
</gene>
<dbReference type="Proteomes" id="UP000324965">
    <property type="component" value="Unassembled WGS sequence"/>
</dbReference>
<reference evidence="1 2" key="1">
    <citation type="submission" date="2019-05" db="EMBL/GenBank/DDBJ databases">
        <authorList>
            <person name="Hariharan J."/>
            <person name="Choudoir M.J."/>
            <person name="Diebold P."/>
            <person name="Panke-Buisse K."/>
            <person name="Buckley D.H."/>
        </authorList>
    </citation>
    <scope>NUCLEOTIDE SEQUENCE [LARGE SCALE GENOMIC DNA]</scope>
    <source>
        <strain evidence="1 2">SUN51</strain>
    </source>
</reference>
<name>A0A5B0AS44_9ACTN</name>
<dbReference type="InterPro" id="IPR029058">
    <property type="entry name" value="AB_hydrolase_fold"/>
</dbReference>
<dbReference type="RefSeq" id="WP_149512815.1">
    <property type="nucleotide sequence ID" value="NZ_VDFC01000046.1"/>
</dbReference>
<keyword evidence="1" id="KW-0418">Kinase</keyword>
<sequence length="436" mass="45770">MADAALGVTPCWELAFDADGDADGGLRDRLLREVVERGVKDLVVLAHDWNDDRETATGLCDRFFAPFPGLAPNARLGYAGVRWPSMRFADEAVPGRGRGAAGMADASSGPALDKATRAALSAVLPGRATLIDQLARMLDQQPEGEAALEEYGRLVRLLVELPPEAPGAAFASDTLLEAGARGEPRMFLGNTARTCREFAQALAQDAPGPPGVPRVWDGARELLRQATYFAMKRRAGAVGERGLGRLLGRLAQAAPGVRVHLVGHGSGGRLVSFALRGLPRGVRTVKSVTLLQAAFSHYAFAARLPHDVRDGGVLHGRQDRVDGPLVCCFSRFDTALGTGYPLASRTAGDDREAGGPGLPRLLGPRWGALGHDGVQAVPGTRTLTLADALGTALPASGCVNVDASAVVRRGGPPAGAHGDIFHRELARVVLAAGRIR</sequence>
<proteinExistence type="predicted"/>
<organism evidence="1 2">
    <name type="scientific">Streptomyces apricus</name>
    <dbReference type="NCBI Taxonomy" id="1828112"/>
    <lineage>
        <taxon>Bacteria</taxon>
        <taxon>Bacillati</taxon>
        <taxon>Actinomycetota</taxon>
        <taxon>Actinomycetes</taxon>
        <taxon>Kitasatosporales</taxon>
        <taxon>Streptomycetaceae</taxon>
        <taxon>Streptomyces</taxon>
    </lineage>
</organism>
<dbReference type="OrthoDB" id="280053at2"/>
<evidence type="ECO:0000313" key="2">
    <source>
        <dbReference type="Proteomes" id="UP000324965"/>
    </source>
</evidence>
<accession>A0A5B0AS44</accession>
<dbReference type="AlphaFoldDB" id="A0A5B0AS44"/>
<dbReference type="SUPFAM" id="SSF53474">
    <property type="entry name" value="alpha/beta-Hydrolases"/>
    <property type="match status" value="1"/>
</dbReference>
<evidence type="ECO:0000313" key="1">
    <source>
        <dbReference type="EMBL" id="KAA0931385.1"/>
    </source>
</evidence>
<dbReference type="EMBL" id="VDFC01000046">
    <property type="protein sequence ID" value="KAA0931385.1"/>
    <property type="molecule type" value="Genomic_DNA"/>
</dbReference>
<dbReference type="GO" id="GO:0016301">
    <property type="term" value="F:kinase activity"/>
    <property type="evidence" value="ECO:0007669"/>
    <property type="project" value="UniProtKB-KW"/>
</dbReference>
<keyword evidence="1" id="KW-0808">Transferase</keyword>